<name>A0A9D7PR88_9PROT</name>
<reference evidence="13" key="1">
    <citation type="submission" date="2020-10" db="EMBL/GenBank/DDBJ databases">
        <title>Connecting structure to function with the recovery of over 1000 high-quality activated sludge metagenome-assembled genomes encoding full-length rRNA genes using long-read sequencing.</title>
        <authorList>
            <person name="Singleton C.M."/>
            <person name="Petriglieri F."/>
            <person name="Kristensen J.M."/>
            <person name="Kirkegaard R.H."/>
            <person name="Michaelsen T.Y."/>
            <person name="Andersen M.H."/>
            <person name="Karst S.M."/>
            <person name="Dueholm M.S."/>
            <person name="Nielsen P.H."/>
            <person name="Albertsen M."/>
        </authorList>
    </citation>
    <scope>NUCLEOTIDE SEQUENCE</scope>
    <source>
        <strain evidence="13">Hirt_18-Q3-R61-65_BATAC.395</strain>
    </source>
</reference>
<evidence type="ECO:0000256" key="6">
    <source>
        <dbReference type="ARBA" id="ARBA00022692"/>
    </source>
</evidence>
<dbReference type="Proteomes" id="UP000886689">
    <property type="component" value="Unassembled WGS sequence"/>
</dbReference>
<comment type="similarity">
    <text evidence="2">Belongs to the TonB family.</text>
</comment>
<dbReference type="EMBL" id="JADJUC010000020">
    <property type="protein sequence ID" value="MBK8524985.1"/>
    <property type="molecule type" value="Genomic_DNA"/>
</dbReference>
<evidence type="ECO:0000313" key="14">
    <source>
        <dbReference type="Proteomes" id="UP000886689"/>
    </source>
</evidence>
<evidence type="ECO:0000256" key="5">
    <source>
        <dbReference type="ARBA" id="ARBA00022519"/>
    </source>
</evidence>
<dbReference type="NCBIfam" id="TIGR01352">
    <property type="entry name" value="tonB_Cterm"/>
    <property type="match status" value="1"/>
</dbReference>
<dbReference type="Pfam" id="PF03544">
    <property type="entry name" value="TonB_C"/>
    <property type="match status" value="1"/>
</dbReference>
<comment type="subcellular location">
    <subcellularLocation>
        <location evidence="1">Cell inner membrane</location>
        <topology evidence="1">Single-pass membrane protein</topology>
        <orientation evidence="1">Periplasmic side</orientation>
    </subcellularLocation>
</comment>
<evidence type="ECO:0000256" key="11">
    <source>
        <dbReference type="SAM" id="Phobius"/>
    </source>
</evidence>
<evidence type="ECO:0000256" key="9">
    <source>
        <dbReference type="ARBA" id="ARBA00023136"/>
    </source>
</evidence>
<dbReference type="InterPro" id="IPR006260">
    <property type="entry name" value="TonB/TolA_C"/>
</dbReference>
<dbReference type="PANTHER" id="PTHR33446">
    <property type="entry name" value="PROTEIN TONB-RELATED"/>
    <property type="match status" value="1"/>
</dbReference>
<evidence type="ECO:0000256" key="4">
    <source>
        <dbReference type="ARBA" id="ARBA00022475"/>
    </source>
</evidence>
<dbReference type="InterPro" id="IPR037682">
    <property type="entry name" value="TonB_C"/>
</dbReference>
<evidence type="ECO:0000256" key="7">
    <source>
        <dbReference type="ARBA" id="ARBA00022927"/>
    </source>
</evidence>
<keyword evidence="5" id="KW-0997">Cell inner membrane</keyword>
<dbReference type="GO" id="GO:0015031">
    <property type="term" value="P:protein transport"/>
    <property type="evidence" value="ECO:0007669"/>
    <property type="project" value="UniProtKB-KW"/>
</dbReference>
<keyword evidence="9 11" id="KW-0472">Membrane</keyword>
<dbReference type="InterPro" id="IPR051045">
    <property type="entry name" value="TonB-dependent_transducer"/>
</dbReference>
<feature type="domain" description="TonB C-terminal" evidence="12">
    <location>
        <begin position="125"/>
        <end position="216"/>
    </location>
</feature>
<keyword evidence="8 11" id="KW-1133">Transmembrane helix</keyword>
<dbReference type="SUPFAM" id="SSF74653">
    <property type="entry name" value="TolA/TonB C-terminal domain"/>
    <property type="match status" value="1"/>
</dbReference>
<protein>
    <submittedName>
        <fullName evidence="13">TonB family protein</fullName>
    </submittedName>
</protein>
<dbReference type="GO" id="GO:0031992">
    <property type="term" value="F:energy transducer activity"/>
    <property type="evidence" value="ECO:0007669"/>
    <property type="project" value="TreeGrafter"/>
</dbReference>
<evidence type="ECO:0000256" key="2">
    <source>
        <dbReference type="ARBA" id="ARBA00006555"/>
    </source>
</evidence>
<keyword evidence="3" id="KW-0813">Transport</keyword>
<accession>A0A9D7PR88</accession>
<dbReference type="Gene3D" id="3.30.1150.10">
    <property type="match status" value="1"/>
</dbReference>
<evidence type="ECO:0000256" key="1">
    <source>
        <dbReference type="ARBA" id="ARBA00004383"/>
    </source>
</evidence>
<feature type="compositionally biased region" description="Low complexity" evidence="10">
    <location>
        <begin position="85"/>
        <end position="109"/>
    </location>
</feature>
<proteinExistence type="inferred from homology"/>
<gene>
    <name evidence="13" type="ORF">IPL58_13525</name>
</gene>
<keyword evidence="6 11" id="KW-0812">Transmembrane</keyword>
<dbReference type="GO" id="GO:0098797">
    <property type="term" value="C:plasma membrane protein complex"/>
    <property type="evidence" value="ECO:0007669"/>
    <property type="project" value="TreeGrafter"/>
</dbReference>
<dbReference type="AlphaFoldDB" id="A0A9D7PR88"/>
<organism evidence="13 14">
    <name type="scientific">Candidatus Proximibacter danicus</name>
    <dbReference type="NCBI Taxonomy" id="2954365"/>
    <lineage>
        <taxon>Bacteria</taxon>
        <taxon>Pseudomonadati</taxon>
        <taxon>Pseudomonadota</taxon>
        <taxon>Betaproteobacteria</taxon>
        <taxon>Candidatus Proximibacter</taxon>
    </lineage>
</organism>
<evidence type="ECO:0000313" key="13">
    <source>
        <dbReference type="EMBL" id="MBK8524985.1"/>
    </source>
</evidence>
<dbReference type="PROSITE" id="PS52015">
    <property type="entry name" value="TONB_CTD"/>
    <property type="match status" value="1"/>
</dbReference>
<evidence type="ECO:0000256" key="10">
    <source>
        <dbReference type="SAM" id="MobiDB-lite"/>
    </source>
</evidence>
<keyword evidence="4" id="KW-1003">Cell membrane</keyword>
<keyword evidence="7" id="KW-0653">Protein transport</keyword>
<sequence length="216" mass="23197">MSLLTATQTDVRHTAPPKLSLLAIGLIVAAHIALIALLALHKVVPLPTAVSALMVDLIQPQQQIPQPELTTPQPRPQESKPTPRRQPAARPQPTLAAQTDAPAATAETPIVSAPPAPPAPAMTTQPRFDADYLSNPPPSYPPLSRRMGEEGKVQLRVFVDAGGRPSQIELKASSGSPRLDQAAQDAVWRWKFVPARRGDESIAAWVLVPIVFTLKN</sequence>
<evidence type="ECO:0000259" key="12">
    <source>
        <dbReference type="PROSITE" id="PS52015"/>
    </source>
</evidence>
<feature type="region of interest" description="Disordered" evidence="10">
    <location>
        <begin position="64"/>
        <end position="135"/>
    </location>
</feature>
<evidence type="ECO:0000256" key="8">
    <source>
        <dbReference type="ARBA" id="ARBA00022989"/>
    </source>
</evidence>
<dbReference type="GO" id="GO:0055085">
    <property type="term" value="P:transmembrane transport"/>
    <property type="evidence" value="ECO:0007669"/>
    <property type="project" value="InterPro"/>
</dbReference>
<evidence type="ECO:0000256" key="3">
    <source>
        <dbReference type="ARBA" id="ARBA00022448"/>
    </source>
</evidence>
<dbReference type="PANTHER" id="PTHR33446:SF2">
    <property type="entry name" value="PROTEIN TONB"/>
    <property type="match status" value="1"/>
</dbReference>
<comment type="caution">
    <text evidence="13">The sequence shown here is derived from an EMBL/GenBank/DDBJ whole genome shotgun (WGS) entry which is preliminary data.</text>
</comment>
<feature type="transmembrane region" description="Helical" evidence="11">
    <location>
        <begin position="20"/>
        <end position="40"/>
    </location>
</feature>